<organism evidence="4 5">
    <name type="scientific">Durusdinium trenchii</name>
    <dbReference type="NCBI Taxonomy" id="1381693"/>
    <lineage>
        <taxon>Eukaryota</taxon>
        <taxon>Sar</taxon>
        <taxon>Alveolata</taxon>
        <taxon>Dinophyceae</taxon>
        <taxon>Suessiales</taxon>
        <taxon>Symbiodiniaceae</taxon>
        <taxon>Durusdinium</taxon>
    </lineage>
</organism>
<proteinExistence type="predicted"/>
<dbReference type="Proteomes" id="UP001642464">
    <property type="component" value="Unassembled WGS sequence"/>
</dbReference>
<name>A0ABP0PDE9_9DINO</name>
<keyword evidence="2" id="KW-0812">Transmembrane</keyword>
<feature type="compositionally biased region" description="Low complexity" evidence="1">
    <location>
        <begin position="127"/>
        <end position="151"/>
    </location>
</feature>
<keyword evidence="2" id="KW-0472">Membrane</keyword>
<dbReference type="Gene3D" id="2.10.10.10">
    <property type="entry name" value="Fibronectin, type II, collagen-binding"/>
    <property type="match status" value="1"/>
</dbReference>
<sequence length="232" mass="24663">MQRRRHAVAVAIAVVAATRLGGAVATETCFADAGWIEGEPQPCVFPFRYDINGGGSITVNSCSETVGLDKFEGNTNSPQEPTNEQTNSSTWCSTRAVYRTFKRNNNDVTRKAWGYCLCLSAAPTVSPTEAPVPTQEPTTTPTRAPTAPTEPSGVEEPGFLESNQVAVVSSAAVGFTFSFAVALAALVTCAAQSMRYPFEDISASNVAARLAYHYDRAGIFGGCLTSGMGWRE</sequence>
<gene>
    <name evidence="4" type="ORF">SCF082_LOCUS35822</name>
</gene>
<evidence type="ECO:0000313" key="5">
    <source>
        <dbReference type="Proteomes" id="UP001642464"/>
    </source>
</evidence>
<dbReference type="InterPro" id="IPR036943">
    <property type="entry name" value="FN_type2_sf"/>
</dbReference>
<keyword evidence="3" id="KW-0732">Signal</keyword>
<feature type="transmembrane region" description="Helical" evidence="2">
    <location>
        <begin position="165"/>
        <end position="187"/>
    </location>
</feature>
<feature type="non-terminal residue" evidence="4">
    <location>
        <position position="232"/>
    </location>
</feature>
<feature type="region of interest" description="Disordered" evidence="1">
    <location>
        <begin position="125"/>
        <end position="154"/>
    </location>
</feature>
<evidence type="ECO:0000256" key="3">
    <source>
        <dbReference type="SAM" id="SignalP"/>
    </source>
</evidence>
<protein>
    <submittedName>
        <fullName evidence="4">Uncharacterized protein</fullName>
    </submittedName>
</protein>
<reference evidence="4 5" key="1">
    <citation type="submission" date="2024-02" db="EMBL/GenBank/DDBJ databases">
        <authorList>
            <person name="Chen Y."/>
            <person name="Shah S."/>
            <person name="Dougan E. K."/>
            <person name="Thang M."/>
            <person name="Chan C."/>
        </authorList>
    </citation>
    <scope>NUCLEOTIDE SEQUENCE [LARGE SCALE GENOMIC DNA]</scope>
</reference>
<evidence type="ECO:0000313" key="4">
    <source>
        <dbReference type="EMBL" id="CAK9073007.1"/>
    </source>
</evidence>
<comment type="caution">
    <text evidence="4">The sequence shown here is derived from an EMBL/GenBank/DDBJ whole genome shotgun (WGS) entry which is preliminary data.</text>
</comment>
<feature type="chain" id="PRO_5046570124" evidence="3">
    <location>
        <begin position="26"/>
        <end position="232"/>
    </location>
</feature>
<keyword evidence="5" id="KW-1185">Reference proteome</keyword>
<feature type="signal peptide" evidence="3">
    <location>
        <begin position="1"/>
        <end position="25"/>
    </location>
</feature>
<evidence type="ECO:0000256" key="1">
    <source>
        <dbReference type="SAM" id="MobiDB-lite"/>
    </source>
</evidence>
<keyword evidence="2" id="KW-1133">Transmembrane helix</keyword>
<dbReference type="EMBL" id="CAXAMM010034533">
    <property type="protein sequence ID" value="CAK9073007.1"/>
    <property type="molecule type" value="Genomic_DNA"/>
</dbReference>
<accession>A0ABP0PDE9</accession>
<evidence type="ECO:0000256" key="2">
    <source>
        <dbReference type="SAM" id="Phobius"/>
    </source>
</evidence>